<keyword evidence="4 7" id="KW-0812">Transmembrane</keyword>
<keyword evidence="3" id="KW-1003">Cell membrane</keyword>
<evidence type="ECO:0000256" key="7">
    <source>
        <dbReference type="SAM" id="Phobius"/>
    </source>
</evidence>
<feature type="transmembrane region" description="Helical" evidence="7">
    <location>
        <begin position="812"/>
        <end position="834"/>
    </location>
</feature>
<evidence type="ECO:0000256" key="4">
    <source>
        <dbReference type="ARBA" id="ARBA00022692"/>
    </source>
</evidence>
<evidence type="ECO:0000256" key="2">
    <source>
        <dbReference type="ARBA" id="ARBA00005236"/>
    </source>
</evidence>
<feature type="transmembrane region" description="Helical" evidence="7">
    <location>
        <begin position="265"/>
        <end position="284"/>
    </location>
</feature>
<comment type="caution">
    <text evidence="9">The sequence shown here is derived from an EMBL/GenBank/DDBJ whole genome shotgun (WGS) entry which is preliminary data.</text>
</comment>
<feature type="domain" description="ABC3 transporter permease C-terminal" evidence="8">
    <location>
        <begin position="269"/>
        <end position="388"/>
    </location>
</feature>
<evidence type="ECO:0000256" key="5">
    <source>
        <dbReference type="ARBA" id="ARBA00022989"/>
    </source>
</evidence>
<feature type="domain" description="ABC3 transporter permease C-terminal" evidence="8">
    <location>
        <begin position="726"/>
        <end position="841"/>
    </location>
</feature>
<feature type="transmembrane region" description="Helical" evidence="7">
    <location>
        <begin position="319"/>
        <end position="345"/>
    </location>
</feature>
<gene>
    <name evidence="9" type="ORF">ACFOEN_14405</name>
</gene>
<evidence type="ECO:0000256" key="1">
    <source>
        <dbReference type="ARBA" id="ARBA00004651"/>
    </source>
</evidence>
<dbReference type="PANTHER" id="PTHR30489:SF0">
    <property type="entry name" value="LIPOPROTEIN-RELEASING SYSTEM TRANSMEMBRANE PROTEIN LOLE"/>
    <property type="match status" value="1"/>
</dbReference>
<feature type="transmembrane region" description="Helical" evidence="7">
    <location>
        <begin position="766"/>
        <end position="792"/>
    </location>
</feature>
<dbReference type="RefSeq" id="WP_377305116.1">
    <property type="nucleotide sequence ID" value="NZ_CP180191.1"/>
</dbReference>
<dbReference type="InterPro" id="IPR003838">
    <property type="entry name" value="ABC3_permease_C"/>
</dbReference>
<proteinExistence type="inferred from homology"/>
<dbReference type="Pfam" id="PF02687">
    <property type="entry name" value="FtsX"/>
    <property type="match status" value="2"/>
</dbReference>
<organism evidence="9 10">
    <name type="scientific">Piscinibacterium candidicorallinum</name>
    <dbReference type="NCBI Taxonomy" id="1793872"/>
    <lineage>
        <taxon>Bacteria</taxon>
        <taxon>Pseudomonadati</taxon>
        <taxon>Pseudomonadota</taxon>
        <taxon>Betaproteobacteria</taxon>
        <taxon>Burkholderiales</taxon>
        <taxon>Piscinibacterium</taxon>
    </lineage>
</organism>
<feature type="transmembrane region" description="Helical" evidence="7">
    <location>
        <begin position="721"/>
        <end position="745"/>
    </location>
</feature>
<evidence type="ECO:0000256" key="6">
    <source>
        <dbReference type="ARBA" id="ARBA00023136"/>
    </source>
</evidence>
<keyword evidence="5 7" id="KW-1133">Transmembrane helix</keyword>
<evidence type="ECO:0000256" key="3">
    <source>
        <dbReference type="ARBA" id="ARBA00022475"/>
    </source>
</evidence>
<dbReference type="InterPro" id="IPR051447">
    <property type="entry name" value="Lipoprotein-release_system"/>
</dbReference>
<keyword evidence="6 7" id="KW-0472">Membrane</keyword>
<protein>
    <submittedName>
        <fullName evidence="9">FtsX-like permease family protein</fullName>
    </submittedName>
</protein>
<dbReference type="EMBL" id="JBHRTI010000010">
    <property type="protein sequence ID" value="MFC3148821.1"/>
    <property type="molecule type" value="Genomic_DNA"/>
</dbReference>
<feature type="transmembrane region" description="Helical" evidence="7">
    <location>
        <begin position="489"/>
        <end position="513"/>
    </location>
</feature>
<feature type="transmembrane region" description="Helical" evidence="7">
    <location>
        <begin position="26"/>
        <end position="47"/>
    </location>
</feature>
<feature type="transmembrane region" description="Helical" evidence="7">
    <location>
        <begin position="415"/>
        <end position="434"/>
    </location>
</feature>
<feature type="transmembrane region" description="Helical" evidence="7">
    <location>
        <begin position="365"/>
        <end position="384"/>
    </location>
</feature>
<evidence type="ECO:0000313" key="10">
    <source>
        <dbReference type="Proteomes" id="UP001595556"/>
    </source>
</evidence>
<reference evidence="10" key="1">
    <citation type="journal article" date="2019" name="Int. J. Syst. Evol. Microbiol.">
        <title>The Global Catalogue of Microorganisms (GCM) 10K type strain sequencing project: providing services to taxonomists for standard genome sequencing and annotation.</title>
        <authorList>
            <consortium name="The Broad Institute Genomics Platform"/>
            <consortium name="The Broad Institute Genome Sequencing Center for Infectious Disease"/>
            <person name="Wu L."/>
            <person name="Ma J."/>
        </authorList>
    </citation>
    <scope>NUCLEOTIDE SEQUENCE [LARGE SCALE GENOMIC DNA]</scope>
    <source>
        <strain evidence="10">KCTC 52168</strain>
    </source>
</reference>
<comment type="similarity">
    <text evidence="2">Belongs to the ABC-4 integral membrane protein family. LolC/E subfamily.</text>
</comment>
<comment type="subcellular location">
    <subcellularLocation>
        <location evidence="1">Cell membrane</location>
        <topology evidence="1">Multi-pass membrane protein</topology>
    </subcellularLocation>
</comment>
<sequence>MAGAWLPPKQLSRWLLLGLLRSRRTATALSVLAIALGVALGYAIHLINSAALSDFSRAMQALQGEPDAILSAADGADGRGVDLAQLNTLARDPQVLIASPVIQLRVQLIDDSGKAQPITLLGLDTLSIAQITPTLLPRDQRGRAEATNLFGPALFASPTLVRELGGARGQILSLRRGTREWQAPLAGDLPALGGSSKVLVADIAWVQAALGEAGQVSEIRLRLAPDVNADTWIAQTRAQLDAALLIKRPEDDNLRVSNLSRAYRVNLNVLALVALLTGAFLVFATQLTAVAQRAPQFALLGVLGLTPRQRFMQILLEGSAIGVPGALLGLMLGYGLALLFTWALGGDLGGGYFAGSNPVIDPAPWAASAFALLGLIASVAGAWYPALLNRAQTPAQTLKSGFVHERHAATPRRRAALLLVLAALIALLLTLPPWRGLPVAGYAAIALVLVLGILLAPIATAAAFRWLARRPRSGRGAPLTVAAQQVAQAPLMAQVAASGLIVSFALTASMVIMVSSFREAVDTWLDEVLPAPLYARTRGTPLPAPALDALAASGRFERIEKLAVRPVVLDPARPALDLVIRDLDPQRPGERLPFTGAVLPAPPGSVSAWISEPMSVLYDLQPGDRLRLPLLGSTREFHVGGVWRDYARQFGAVTLARSDFEALGGRFEASDIALWPREGQLAPAKALLSELTARHGVEVAESAEIRALSLRIFDRSFAVTYALEAAAMLIGLFGLAVTLAASVWMRSREMAMLAALGFSRAMLTQAVRFEGVLIVLTGLAVGTVCGVAIGAILTHVINPQAFHWRMPLDVPWRLVAAGALATLVAGLVASHLAARRATRLPVAQILASSQ</sequence>
<name>A0ABV7H878_9BURK</name>
<accession>A0ABV7H878</accession>
<dbReference type="PANTHER" id="PTHR30489">
    <property type="entry name" value="LIPOPROTEIN-RELEASING SYSTEM TRANSMEMBRANE PROTEIN LOLE"/>
    <property type="match status" value="1"/>
</dbReference>
<evidence type="ECO:0000259" key="8">
    <source>
        <dbReference type="Pfam" id="PF02687"/>
    </source>
</evidence>
<evidence type="ECO:0000313" key="9">
    <source>
        <dbReference type="EMBL" id="MFC3148821.1"/>
    </source>
</evidence>
<feature type="transmembrane region" description="Helical" evidence="7">
    <location>
        <begin position="440"/>
        <end position="468"/>
    </location>
</feature>
<dbReference type="Proteomes" id="UP001595556">
    <property type="component" value="Unassembled WGS sequence"/>
</dbReference>
<keyword evidence="10" id="KW-1185">Reference proteome</keyword>